<evidence type="ECO:0000256" key="2">
    <source>
        <dbReference type="ARBA" id="ARBA00022614"/>
    </source>
</evidence>
<keyword evidence="3" id="KW-0812">Transmembrane</keyword>
<evidence type="ECO:0000313" key="10">
    <source>
        <dbReference type="EMBL" id="EMS59746.1"/>
    </source>
</evidence>
<dbReference type="PANTHER" id="PTHR47986">
    <property type="entry name" value="OSJNBA0070M12.3 PROTEIN"/>
    <property type="match status" value="1"/>
</dbReference>
<evidence type="ECO:0000256" key="6">
    <source>
        <dbReference type="ARBA" id="ARBA00022989"/>
    </source>
</evidence>
<evidence type="ECO:0000256" key="9">
    <source>
        <dbReference type="ARBA" id="ARBA00023180"/>
    </source>
</evidence>
<name>M7ZJD5_TRIUA</name>
<organism evidence="10">
    <name type="scientific">Triticum urartu</name>
    <name type="common">Red wild einkorn</name>
    <name type="synonym">Crithodium urartu</name>
    <dbReference type="NCBI Taxonomy" id="4572"/>
    <lineage>
        <taxon>Eukaryota</taxon>
        <taxon>Viridiplantae</taxon>
        <taxon>Streptophyta</taxon>
        <taxon>Embryophyta</taxon>
        <taxon>Tracheophyta</taxon>
        <taxon>Spermatophyta</taxon>
        <taxon>Magnoliopsida</taxon>
        <taxon>Liliopsida</taxon>
        <taxon>Poales</taxon>
        <taxon>Poaceae</taxon>
        <taxon>BOP clade</taxon>
        <taxon>Pooideae</taxon>
        <taxon>Triticodae</taxon>
        <taxon>Triticeae</taxon>
        <taxon>Triticinae</taxon>
        <taxon>Triticum</taxon>
    </lineage>
</organism>
<accession>M7ZJD5</accession>
<dbReference type="Gene3D" id="3.80.10.10">
    <property type="entry name" value="Ribonuclease Inhibitor"/>
    <property type="match status" value="1"/>
</dbReference>
<dbReference type="PANTHER" id="PTHR47986:SF29">
    <property type="entry name" value="RECEPTOR PROTEIN KINASE TMK1"/>
    <property type="match status" value="1"/>
</dbReference>
<keyword evidence="9" id="KW-0325">Glycoprotein</keyword>
<dbReference type="SUPFAM" id="SSF52058">
    <property type="entry name" value="L domain-like"/>
    <property type="match status" value="1"/>
</dbReference>
<dbReference type="AlphaFoldDB" id="M7ZJD5"/>
<keyword evidence="5" id="KW-0677">Repeat</keyword>
<proteinExistence type="predicted"/>
<dbReference type="InterPro" id="IPR052422">
    <property type="entry name" value="Auxin_Ser/Thr_Kinase"/>
</dbReference>
<dbReference type="STRING" id="4572.M7ZJD5"/>
<dbReference type="InterPro" id="IPR032675">
    <property type="entry name" value="LRR_dom_sf"/>
</dbReference>
<evidence type="ECO:0000256" key="7">
    <source>
        <dbReference type="ARBA" id="ARBA00023136"/>
    </source>
</evidence>
<protein>
    <submittedName>
        <fullName evidence="10">Uncharacterized protein</fullName>
    </submittedName>
</protein>
<keyword evidence="7" id="KW-0472">Membrane</keyword>
<keyword evidence="8" id="KW-0675">Receptor</keyword>
<evidence type="ECO:0000256" key="4">
    <source>
        <dbReference type="ARBA" id="ARBA00022729"/>
    </source>
</evidence>
<evidence type="ECO:0000256" key="3">
    <source>
        <dbReference type="ARBA" id="ARBA00022692"/>
    </source>
</evidence>
<evidence type="ECO:0000256" key="1">
    <source>
        <dbReference type="ARBA" id="ARBA00004167"/>
    </source>
</evidence>
<gene>
    <name evidence="10" type="ORF">TRIUR3_26230</name>
</gene>
<keyword evidence="2" id="KW-0433">Leucine-rich repeat</keyword>
<reference evidence="10" key="1">
    <citation type="journal article" date="2013" name="Nature">
        <title>Draft genome of the wheat A-genome progenitor Triticum urartu.</title>
        <authorList>
            <person name="Ling H.Q."/>
            <person name="Zhao S."/>
            <person name="Liu D."/>
            <person name="Wang J."/>
            <person name="Sun H."/>
            <person name="Zhang C."/>
            <person name="Fan H."/>
            <person name="Li D."/>
            <person name="Dong L."/>
            <person name="Tao Y."/>
            <person name="Gao C."/>
            <person name="Wu H."/>
            <person name="Li Y."/>
            <person name="Cui Y."/>
            <person name="Guo X."/>
            <person name="Zheng S."/>
            <person name="Wang B."/>
            <person name="Yu K."/>
            <person name="Liang Q."/>
            <person name="Yang W."/>
            <person name="Lou X."/>
            <person name="Chen J."/>
            <person name="Feng M."/>
            <person name="Jian J."/>
            <person name="Zhang X."/>
            <person name="Luo G."/>
            <person name="Jiang Y."/>
            <person name="Liu J."/>
            <person name="Wang Z."/>
            <person name="Sha Y."/>
            <person name="Zhang B."/>
            <person name="Wu H."/>
            <person name="Tang D."/>
            <person name="Shen Q."/>
            <person name="Xue P."/>
            <person name="Zou S."/>
            <person name="Wang X."/>
            <person name="Liu X."/>
            <person name="Wang F."/>
            <person name="Yang Y."/>
            <person name="An X."/>
            <person name="Dong Z."/>
            <person name="Zhang K."/>
            <person name="Zhang X."/>
            <person name="Luo M.C."/>
            <person name="Dvorak J."/>
            <person name="Tong Y."/>
            <person name="Wang J."/>
            <person name="Yang H."/>
            <person name="Li Z."/>
            <person name="Wang D."/>
            <person name="Zhang A."/>
            <person name="Wang J."/>
        </authorList>
    </citation>
    <scope>NUCLEOTIDE SEQUENCE</scope>
</reference>
<comment type="subcellular location">
    <subcellularLocation>
        <location evidence="1">Membrane</location>
        <topology evidence="1">Single-pass membrane protein</topology>
    </subcellularLocation>
</comment>
<dbReference type="GO" id="GO:0016020">
    <property type="term" value="C:membrane"/>
    <property type="evidence" value="ECO:0007669"/>
    <property type="project" value="UniProtKB-SubCell"/>
</dbReference>
<keyword evidence="6" id="KW-1133">Transmembrane helix</keyword>
<evidence type="ECO:0000256" key="8">
    <source>
        <dbReference type="ARBA" id="ARBA00023170"/>
    </source>
</evidence>
<dbReference type="EMBL" id="KD117634">
    <property type="protein sequence ID" value="EMS59746.1"/>
    <property type="molecule type" value="Genomic_DNA"/>
</dbReference>
<keyword evidence="4" id="KW-0732">Signal</keyword>
<evidence type="ECO:0000256" key="5">
    <source>
        <dbReference type="ARBA" id="ARBA00022737"/>
    </source>
</evidence>
<sequence>MVSPDSAKWLEAMKSEMGSMYENKILNTHHNGFTYIPDDFFKGLTALKEVYLDHNPFAAWPFPAGLADCVSLTNFSANSVNRDAPGLPRLDAVPPAAQSGNQLAVRARAAVSRRRDVP</sequence>